<keyword evidence="3" id="KW-1185">Reference proteome</keyword>
<gene>
    <name evidence="2" type="ORF">NFI95_10320</name>
</gene>
<evidence type="ECO:0000313" key="2">
    <source>
        <dbReference type="EMBL" id="MCQ8278847.1"/>
    </source>
</evidence>
<organism evidence="2 3">
    <name type="scientific">Endosaccharibacter trunci</name>
    <dbReference type="NCBI Taxonomy" id="2812733"/>
    <lineage>
        <taxon>Bacteria</taxon>
        <taxon>Pseudomonadati</taxon>
        <taxon>Pseudomonadota</taxon>
        <taxon>Alphaproteobacteria</taxon>
        <taxon>Acetobacterales</taxon>
        <taxon>Acetobacteraceae</taxon>
        <taxon>Endosaccharibacter</taxon>
    </lineage>
</organism>
<dbReference type="RefSeq" id="WP_422864327.1">
    <property type="nucleotide sequence ID" value="NZ_JAMSKV010000008.1"/>
</dbReference>
<reference evidence="2 3" key="1">
    <citation type="submission" date="2022-06" db="EMBL/GenBank/DDBJ databases">
        <title>Endosaccharibacter gen. nov., sp. nov., endophytic bacteria isolated from sugarcane.</title>
        <authorList>
            <person name="Pitiwittayakul N."/>
            <person name="Yukphan P."/>
            <person name="Charoenyingcharoen P."/>
            <person name="Tanasupawat S."/>
        </authorList>
    </citation>
    <scope>NUCLEOTIDE SEQUENCE [LARGE SCALE GENOMIC DNA]</scope>
    <source>
        <strain evidence="2 3">KSS8</strain>
    </source>
</reference>
<dbReference type="EMBL" id="JAMSKV010000008">
    <property type="protein sequence ID" value="MCQ8278847.1"/>
    <property type="molecule type" value="Genomic_DNA"/>
</dbReference>
<dbReference type="InterPro" id="IPR018684">
    <property type="entry name" value="DUF2171"/>
</dbReference>
<comment type="caution">
    <text evidence="2">The sequence shown here is derived from an EMBL/GenBank/DDBJ whole genome shotgun (WGS) entry which is preliminary data.</text>
</comment>
<dbReference type="Pfam" id="PF09939">
    <property type="entry name" value="DUF2171"/>
    <property type="match status" value="1"/>
</dbReference>
<feature type="region of interest" description="Disordered" evidence="1">
    <location>
        <begin position="66"/>
        <end position="86"/>
    </location>
</feature>
<feature type="compositionally biased region" description="Basic and acidic residues" evidence="1">
    <location>
        <begin position="66"/>
        <end position="75"/>
    </location>
</feature>
<name>A0ABT1W7K4_9PROT</name>
<dbReference type="Proteomes" id="UP001524587">
    <property type="component" value="Unassembled WGS sequence"/>
</dbReference>
<protein>
    <submittedName>
        <fullName evidence="2">DUF2171 domain-containing protein</fullName>
    </submittedName>
</protein>
<evidence type="ECO:0000256" key="1">
    <source>
        <dbReference type="SAM" id="MobiDB-lite"/>
    </source>
</evidence>
<evidence type="ECO:0000313" key="3">
    <source>
        <dbReference type="Proteomes" id="UP001524587"/>
    </source>
</evidence>
<proteinExistence type="predicted"/>
<sequence>MADLSSIKPGSRVVASNGAILGVVDAVEGGERLRLRADENKQASGPDYIPSSWVSGIETDLVRLNRDETQARDTMNEDIPAGEETS</sequence>
<accession>A0ABT1W7K4</accession>